<feature type="transmembrane region" description="Helical" evidence="7">
    <location>
        <begin position="79"/>
        <end position="96"/>
    </location>
</feature>
<dbReference type="Proteomes" id="UP000183832">
    <property type="component" value="Unassembled WGS sequence"/>
</dbReference>
<keyword evidence="3 7" id="KW-0812">Transmembrane</keyword>
<dbReference type="InterPro" id="IPR011701">
    <property type="entry name" value="MFS"/>
</dbReference>
<evidence type="ECO:0000256" key="1">
    <source>
        <dbReference type="ARBA" id="ARBA00004141"/>
    </source>
</evidence>
<proteinExistence type="predicted"/>
<evidence type="ECO:0000256" key="6">
    <source>
        <dbReference type="ARBA" id="ARBA00023136"/>
    </source>
</evidence>
<protein>
    <submittedName>
        <fullName evidence="9">CLUMA_CG009086, isoform A</fullName>
    </submittedName>
</protein>
<evidence type="ECO:0000259" key="8">
    <source>
        <dbReference type="PROSITE" id="PS50850"/>
    </source>
</evidence>
<feature type="transmembrane region" description="Helical" evidence="7">
    <location>
        <begin position="404"/>
        <end position="423"/>
    </location>
</feature>
<dbReference type="FunFam" id="1.20.1250.20:FF:000003">
    <property type="entry name" value="Solute carrier family 17 member 3"/>
    <property type="match status" value="1"/>
</dbReference>
<dbReference type="Gene3D" id="1.20.1250.20">
    <property type="entry name" value="MFS general substrate transporter like domains"/>
    <property type="match status" value="2"/>
</dbReference>
<dbReference type="SUPFAM" id="SSF103473">
    <property type="entry name" value="MFS general substrate transporter"/>
    <property type="match status" value="1"/>
</dbReference>
<evidence type="ECO:0000256" key="3">
    <source>
        <dbReference type="ARBA" id="ARBA00022692"/>
    </source>
</evidence>
<dbReference type="InterPro" id="IPR050382">
    <property type="entry name" value="MFS_Na/Anion_cotransporter"/>
</dbReference>
<comment type="subcellular location">
    <subcellularLocation>
        <location evidence="1">Membrane</location>
        <topology evidence="1">Multi-pass membrane protein</topology>
    </subcellularLocation>
</comment>
<feature type="transmembrane region" description="Helical" evidence="7">
    <location>
        <begin position="274"/>
        <end position="298"/>
    </location>
</feature>
<accession>A0A1J1I7S5</accession>
<keyword evidence="5 7" id="KW-1133">Transmembrane helix</keyword>
<evidence type="ECO:0000256" key="2">
    <source>
        <dbReference type="ARBA" id="ARBA00022448"/>
    </source>
</evidence>
<dbReference type="AlphaFoldDB" id="A0A1J1I7S5"/>
<dbReference type="FunFam" id="1.20.1250.20:FF:000157">
    <property type="entry name" value="Inorganic phosphate cotransporter"/>
    <property type="match status" value="1"/>
</dbReference>
<reference evidence="9 10" key="1">
    <citation type="submission" date="2015-04" db="EMBL/GenBank/DDBJ databases">
        <authorList>
            <person name="Syromyatnikov M.Y."/>
            <person name="Popov V.N."/>
        </authorList>
    </citation>
    <scope>NUCLEOTIDE SEQUENCE [LARGE SCALE GENOMIC DNA]</scope>
</reference>
<evidence type="ECO:0000256" key="4">
    <source>
        <dbReference type="ARBA" id="ARBA00022847"/>
    </source>
</evidence>
<keyword evidence="2" id="KW-0813">Transport</keyword>
<keyword evidence="6 7" id="KW-0472">Membrane</keyword>
<evidence type="ECO:0000313" key="9">
    <source>
        <dbReference type="EMBL" id="CRK95628.1"/>
    </source>
</evidence>
<organism evidence="9 10">
    <name type="scientific">Clunio marinus</name>
    <dbReference type="NCBI Taxonomy" id="568069"/>
    <lineage>
        <taxon>Eukaryota</taxon>
        <taxon>Metazoa</taxon>
        <taxon>Ecdysozoa</taxon>
        <taxon>Arthropoda</taxon>
        <taxon>Hexapoda</taxon>
        <taxon>Insecta</taxon>
        <taxon>Pterygota</taxon>
        <taxon>Neoptera</taxon>
        <taxon>Endopterygota</taxon>
        <taxon>Diptera</taxon>
        <taxon>Nematocera</taxon>
        <taxon>Chironomoidea</taxon>
        <taxon>Chironomidae</taxon>
        <taxon>Clunio</taxon>
    </lineage>
</organism>
<feature type="transmembrane region" description="Helical" evidence="7">
    <location>
        <begin position="51"/>
        <end position="72"/>
    </location>
</feature>
<dbReference type="Pfam" id="PF07690">
    <property type="entry name" value="MFS_1"/>
    <property type="match status" value="1"/>
</dbReference>
<dbReference type="STRING" id="568069.A0A1J1I7S5"/>
<name>A0A1J1I7S5_9DIPT</name>
<dbReference type="GO" id="GO:0016020">
    <property type="term" value="C:membrane"/>
    <property type="evidence" value="ECO:0007669"/>
    <property type="project" value="UniProtKB-SubCell"/>
</dbReference>
<dbReference type="CDD" id="cd17318">
    <property type="entry name" value="MFS_SLC17"/>
    <property type="match status" value="1"/>
</dbReference>
<sequence>SHANGEFYRTELNFTNFSKKRFPSIERKILDAMKIDYERDGFKWNEHQQGMVLGAFFWLHFVLQLPGGILAAKYGTKRIFGYSNLIGCLLGCLIPMTSYIDYHLMICLRILQGIICSAAWPSMHHMTGQWIPPEERSSFVSSYLGSSMGVAIYYPIFGWIMRTYSWEYVFHFSGIVGVVWFLCWNYFVYDTPGDHPRINPIERNYIHEKLGSSLHLQNDEVKRKIPWRHILTSKPLWINTIAQFGGIWGLFTILTQGPSYFRFVHGWNSTKVGIFSGLPHLLRTTMALVVSQIADYLLRNDKMSRNNVRKVATSICCILNGIFIICLAYSGCNDVLACVFMILATGCHGAVSSGPLASVIDISPNYAGVLLGIVNMFCVIPGFLSPVIVSYLTFENQTIESWRMVFLISAFMLIVSGLIYDLFGDSSRQEWNKIVPKKNENICDDNEMLKCHEILQIR</sequence>
<dbReference type="GO" id="GO:0006820">
    <property type="term" value="P:monoatomic anion transport"/>
    <property type="evidence" value="ECO:0007669"/>
    <property type="project" value="TreeGrafter"/>
</dbReference>
<dbReference type="PANTHER" id="PTHR11662">
    <property type="entry name" value="SOLUTE CARRIER FAMILY 17"/>
    <property type="match status" value="1"/>
</dbReference>
<evidence type="ECO:0000256" key="5">
    <source>
        <dbReference type="ARBA" id="ARBA00022989"/>
    </source>
</evidence>
<dbReference type="PANTHER" id="PTHR11662:SF79">
    <property type="entry name" value="NA[+]-DEPENDENT INORGANIC PHOSPHATE COTRANSPORTER, ISOFORM A"/>
    <property type="match status" value="1"/>
</dbReference>
<dbReference type="OrthoDB" id="2985014at2759"/>
<gene>
    <name evidence="9" type="ORF">CLUMA_CG009086</name>
</gene>
<keyword evidence="10" id="KW-1185">Reference proteome</keyword>
<feature type="transmembrane region" description="Helical" evidence="7">
    <location>
        <begin position="310"/>
        <end position="330"/>
    </location>
</feature>
<dbReference type="PROSITE" id="PS50850">
    <property type="entry name" value="MFS"/>
    <property type="match status" value="1"/>
</dbReference>
<evidence type="ECO:0000256" key="7">
    <source>
        <dbReference type="SAM" id="Phobius"/>
    </source>
</evidence>
<feature type="non-terminal residue" evidence="9">
    <location>
        <position position="1"/>
    </location>
</feature>
<keyword evidence="4" id="KW-0769">Symport</keyword>
<feature type="transmembrane region" description="Helical" evidence="7">
    <location>
        <begin position="369"/>
        <end position="392"/>
    </location>
</feature>
<feature type="transmembrane region" description="Helical" evidence="7">
    <location>
        <begin position="336"/>
        <end position="357"/>
    </location>
</feature>
<evidence type="ECO:0000313" key="10">
    <source>
        <dbReference type="Proteomes" id="UP000183832"/>
    </source>
</evidence>
<feature type="transmembrane region" description="Helical" evidence="7">
    <location>
        <begin position="168"/>
        <end position="189"/>
    </location>
</feature>
<dbReference type="InterPro" id="IPR020846">
    <property type="entry name" value="MFS_dom"/>
</dbReference>
<feature type="domain" description="Major facilitator superfamily (MFS) profile" evidence="8">
    <location>
        <begin position="1"/>
        <end position="428"/>
    </location>
</feature>
<feature type="transmembrane region" description="Helical" evidence="7">
    <location>
        <begin position="140"/>
        <end position="162"/>
    </location>
</feature>
<dbReference type="InterPro" id="IPR036259">
    <property type="entry name" value="MFS_trans_sf"/>
</dbReference>
<dbReference type="EMBL" id="CVRI01000042">
    <property type="protein sequence ID" value="CRK95628.1"/>
    <property type="molecule type" value="Genomic_DNA"/>
</dbReference>
<dbReference type="GO" id="GO:0015293">
    <property type="term" value="F:symporter activity"/>
    <property type="evidence" value="ECO:0007669"/>
    <property type="project" value="UniProtKB-KW"/>
</dbReference>
<feature type="transmembrane region" description="Helical" evidence="7">
    <location>
        <begin position="236"/>
        <end position="254"/>
    </location>
</feature>